<comment type="caution">
    <text evidence="1">The sequence shown here is derived from an EMBL/GenBank/DDBJ whole genome shotgun (WGS) entry which is preliminary data.</text>
</comment>
<name>A0ABP7WX69_9GAMM</name>
<sequence length="159" mass="17701">MSARLPCLTLLSALFISGCQTPTEYQKPDSDTLSAALQQIENQQYQSAKKTFEAALNSDSELASQQALAGLCLLHLQNQNIELATKALDAFYQRALRKPQGNTSLKLLSLSLKLNLENSLHLTLEREARVAAETKQQSLYNETQALQRALQKLRQLSLQ</sequence>
<dbReference type="Proteomes" id="UP001500392">
    <property type="component" value="Unassembled WGS sequence"/>
</dbReference>
<accession>A0ABP7WX69</accession>
<protein>
    <recommendedName>
        <fullName evidence="3">Tetratricopeptide repeat protein</fullName>
    </recommendedName>
</protein>
<dbReference type="RefSeq" id="WP_344936500.1">
    <property type="nucleotide sequence ID" value="NZ_BAABDM010000004.1"/>
</dbReference>
<proteinExistence type="predicted"/>
<gene>
    <name evidence="1" type="ORF">GCM10022414_25060</name>
</gene>
<reference evidence="2" key="1">
    <citation type="journal article" date="2019" name="Int. J. Syst. Evol. Microbiol.">
        <title>The Global Catalogue of Microorganisms (GCM) 10K type strain sequencing project: providing services to taxonomists for standard genome sequencing and annotation.</title>
        <authorList>
            <consortium name="The Broad Institute Genomics Platform"/>
            <consortium name="The Broad Institute Genome Sequencing Center for Infectious Disease"/>
            <person name="Wu L."/>
            <person name="Ma J."/>
        </authorList>
    </citation>
    <scope>NUCLEOTIDE SEQUENCE [LARGE SCALE GENOMIC DNA]</scope>
    <source>
        <strain evidence="2">JCM 17304</strain>
    </source>
</reference>
<evidence type="ECO:0008006" key="3">
    <source>
        <dbReference type="Google" id="ProtNLM"/>
    </source>
</evidence>
<dbReference type="PROSITE" id="PS51257">
    <property type="entry name" value="PROKAR_LIPOPROTEIN"/>
    <property type="match status" value="1"/>
</dbReference>
<evidence type="ECO:0000313" key="2">
    <source>
        <dbReference type="Proteomes" id="UP001500392"/>
    </source>
</evidence>
<evidence type="ECO:0000313" key="1">
    <source>
        <dbReference type="EMBL" id="GAA4098941.1"/>
    </source>
</evidence>
<dbReference type="EMBL" id="BAABDM010000004">
    <property type="protein sequence ID" value="GAA4098941.1"/>
    <property type="molecule type" value="Genomic_DNA"/>
</dbReference>
<keyword evidence="2" id="KW-1185">Reference proteome</keyword>
<organism evidence="1 2">
    <name type="scientific">Zhongshania borealis</name>
    <dbReference type="NCBI Taxonomy" id="889488"/>
    <lineage>
        <taxon>Bacteria</taxon>
        <taxon>Pseudomonadati</taxon>
        <taxon>Pseudomonadota</taxon>
        <taxon>Gammaproteobacteria</taxon>
        <taxon>Cellvibrionales</taxon>
        <taxon>Spongiibacteraceae</taxon>
        <taxon>Zhongshania</taxon>
    </lineage>
</organism>